<dbReference type="NCBIfam" id="TIGR00118">
    <property type="entry name" value="acolac_lg"/>
    <property type="match status" value="1"/>
</dbReference>
<evidence type="ECO:0000259" key="13">
    <source>
        <dbReference type="Pfam" id="PF02775"/>
    </source>
</evidence>
<accession>A0ABY6N1U7</accession>
<evidence type="ECO:0000256" key="4">
    <source>
        <dbReference type="ARBA" id="ARBA00013145"/>
    </source>
</evidence>
<dbReference type="SUPFAM" id="SSF52467">
    <property type="entry name" value="DHS-like NAD/FAD-binding domain"/>
    <property type="match status" value="1"/>
</dbReference>
<dbReference type="CDD" id="cd07035">
    <property type="entry name" value="TPP_PYR_POX_like"/>
    <property type="match status" value="1"/>
</dbReference>
<evidence type="ECO:0000256" key="7">
    <source>
        <dbReference type="ARBA" id="ARBA00022723"/>
    </source>
</evidence>
<gene>
    <name evidence="15" type="primary">ilvG</name>
    <name evidence="15" type="ORF">NKI27_18890</name>
</gene>
<comment type="cofactor">
    <cofactor evidence="11">
        <name>Mg(2+)</name>
        <dbReference type="ChEBI" id="CHEBI:18420"/>
    </cofactor>
    <text evidence="11">Binds 1 Mg(2+) ion per subunit.</text>
</comment>
<dbReference type="NCBIfam" id="NF006524">
    <property type="entry name" value="PRK08978.1"/>
    <property type="match status" value="1"/>
</dbReference>
<evidence type="ECO:0000259" key="12">
    <source>
        <dbReference type="Pfam" id="PF00205"/>
    </source>
</evidence>
<dbReference type="InterPro" id="IPR029061">
    <property type="entry name" value="THDP-binding"/>
</dbReference>
<keyword evidence="16" id="KW-1185">Reference proteome</keyword>
<organism evidence="15 16">
    <name type="scientific">Alkalimarinus alittae</name>
    <dbReference type="NCBI Taxonomy" id="2961619"/>
    <lineage>
        <taxon>Bacteria</taxon>
        <taxon>Pseudomonadati</taxon>
        <taxon>Pseudomonadota</taxon>
        <taxon>Gammaproteobacteria</taxon>
        <taxon>Alteromonadales</taxon>
        <taxon>Alteromonadaceae</taxon>
        <taxon>Alkalimarinus</taxon>
    </lineage>
</organism>
<feature type="domain" description="Thiamine pyrophosphate enzyme N-terminal TPP-binding" evidence="14">
    <location>
        <begin position="1"/>
        <end position="123"/>
    </location>
</feature>
<dbReference type="InterPro" id="IPR012000">
    <property type="entry name" value="Thiamin_PyroP_enz_cen_dom"/>
</dbReference>
<feature type="domain" description="Thiamine pyrophosphate enzyme TPP-binding" evidence="13">
    <location>
        <begin position="410"/>
        <end position="558"/>
    </location>
</feature>
<evidence type="ECO:0000256" key="10">
    <source>
        <dbReference type="ARBA" id="ARBA00023304"/>
    </source>
</evidence>
<dbReference type="InterPro" id="IPR029035">
    <property type="entry name" value="DHS-like_NAD/FAD-binding_dom"/>
</dbReference>
<dbReference type="SUPFAM" id="SSF52518">
    <property type="entry name" value="Thiamin diphosphate-binding fold (THDP-binding)"/>
    <property type="match status" value="2"/>
</dbReference>
<keyword evidence="10 11" id="KW-0100">Branched-chain amino acid biosynthesis</keyword>
<evidence type="ECO:0000313" key="15">
    <source>
        <dbReference type="EMBL" id="UZE96087.1"/>
    </source>
</evidence>
<dbReference type="InterPro" id="IPR012846">
    <property type="entry name" value="Acetolactate_synth_lsu"/>
</dbReference>
<protein>
    <recommendedName>
        <fullName evidence="4 11">Acetolactate synthase</fullName>
        <ecNumber evidence="4 11">2.2.1.6</ecNumber>
    </recommendedName>
</protein>
<dbReference type="InterPro" id="IPR045229">
    <property type="entry name" value="TPP_enz"/>
</dbReference>
<dbReference type="PROSITE" id="PS00187">
    <property type="entry name" value="TPP_ENZYMES"/>
    <property type="match status" value="1"/>
</dbReference>
<keyword evidence="9 11" id="KW-0786">Thiamine pyrophosphate</keyword>
<proteinExistence type="inferred from homology"/>
<feature type="domain" description="Thiamine pyrophosphate enzyme central" evidence="12">
    <location>
        <begin position="216"/>
        <end position="351"/>
    </location>
</feature>
<evidence type="ECO:0000256" key="1">
    <source>
        <dbReference type="ARBA" id="ARBA00004974"/>
    </source>
</evidence>
<dbReference type="CDD" id="cd02015">
    <property type="entry name" value="TPP_AHAS"/>
    <property type="match status" value="1"/>
</dbReference>
<evidence type="ECO:0000256" key="5">
    <source>
        <dbReference type="ARBA" id="ARBA00022605"/>
    </source>
</evidence>
<dbReference type="EMBL" id="CP100390">
    <property type="protein sequence ID" value="UZE96087.1"/>
    <property type="molecule type" value="Genomic_DNA"/>
</dbReference>
<dbReference type="EC" id="2.2.1.6" evidence="4 11"/>
<dbReference type="InterPro" id="IPR012001">
    <property type="entry name" value="Thiamin_PyroP_enz_TPP-bd_dom"/>
</dbReference>
<dbReference type="Gene3D" id="3.40.50.1220">
    <property type="entry name" value="TPP-binding domain"/>
    <property type="match status" value="1"/>
</dbReference>
<dbReference type="Pfam" id="PF00205">
    <property type="entry name" value="TPP_enzyme_M"/>
    <property type="match status" value="1"/>
</dbReference>
<comment type="pathway">
    <text evidence="1 11">Amino-acid biosynthesis; L-isoleucine biosynthesis; L-isoleucine from 2-oxobutanoate: step 1/4.</text>
</comment>
<evidence type="ECO:0000256" key="3">
    <source>
        <dbReference type="ARBA" id="ARBA00007812"/>
    </source>
</evidence>
<dbReference type="Gene3D" id="3.40.50.970">
    <property type="match status" value="2"/>
</dbReference>
<reference evidence="15" key="1">
    <citation type="submission" date="2022-06" db="EMBL/GenBank/DDBJ databases">
        <title>Alkalimarinus sp. nov., isolated from gut of a Alitta virens.</title>
        <authorList>
            <person name="Yang A.I."/>
            <person name="Shin N.-R."/>
        </authorList>
    </citation>
    <scope>NUCLEOTIDE SEQUENCE</scope>
    <source>
        <strain evidence="15">A2M4</strain>
    </source>
</reference>
<dbReference type="PANTHER" id="PTHR18968:SF142">
    <property type="entry name" value="ACETOLACTATE SYNTHASE"/>
    <property type="match status" value="1"/>
</dbReference>
<comment type="catalytic activity">
    <reaction evidence="11">
        <text>2 pyruvate + H(+) = (2S)-2-acetolactate + CO2</text>
        <dbReference type="Rhea" id="RHEA:25249"/>
        <dbReference type="ChEBI" id="CHEBI:15361"/>
        <dbReference type="ChEBI" id="CHEBI:15378"/>
        <dbReference type="ChEBI" id="CHEBI:16526"/>
        <dbReference type="ChEBI" id="CHEBI:58476"/>
        <dbReference type="EC" id="2.2.1.6"/>
    </reaction>
</comment>
<evidence type="ECO:0000256" key="8">
    <source>
        <dbReference type="ARBA" id="ARBA00022842"/>
    </source>
</evidence>
<dbReference type="PANTHER" id="PTHR18968">
    <property type="entry name" value="THIAMINE PYROPHOSPHATE ENZYMES"/>
    <property type="match status" value="1"/>
</dbReference>
<dbReference type="InterPro" id="IPR039368">
    <property type="entry name" value="AHAS_TPP"/>
</dbReference>
<keyword evidence="6 11" id="KW-0808">Transferase</keyword>
<name>A0ABY6N1U7_9ALTE</name>
<keyword evidence="7 11" id="KW-0479">Metal-binding</keyword>
<sequence length="594" mass="64154">MNGAESIIAAFKTHKIETIFGYPGGCIMPLYDALVSVSDNTPEQALQHILCRHEQGCALAADGYARASGEIGVCMATSGPGATNLITGVANAFADSIPMLVITGQVPTALIGTDAFQETDILGMTLGIVKHSYLVTDADELPSIVDQAIQLAQSGRPGPVWVDIPKDVLLAPVSREALMAIESNACETSPEKQTPRPDIAMPAQKETIGKTWQGNIEKARQLLASAKKPLLYSGGGVSMAMAENTLRTFLEETQIPCVETLKGLGNSGRSYSHNLGMLGMHGSKAANLAVQECDLLISAGARFDDRATGNVNTFAPNAHIIQIECDPAEISKLKACDIALQGNLAEILPALSMPLDITEWQKKCTIDKRTNGFCRPANSEQTTPHETINGPDFVAMLSRLSQDKSIISCDVGQHQMWVAQHYTFNHPRSHLSSGGLGTMGFGLPAAIGAQFAMPDHTVINVSGDGSFMMNVQELATIKRHQLPIKIIILDNQCLGMVRQQQELFYKQRYSEIDLSDNPDFLKMAEAFEIPSHSITQASQMRRAIETLFAYEGPMLLHVKINSQENVWPIVKPGSANSEMIDETSHTQQTKGSAA</sequence>
<keyword evidence="8 11" id="KW-0460">Magnesium</keyword>
<keyword evidence="5 11" id="KW-0028">Amino-acid biosynthesis</keyword>
<comment type="cofactor">
    <cofactor evidence="11">
        <name>thiamine diphosphate</name>
        <dbReference type="ChEBI" id="CHEBI:58937"/>
    </cofactor>
    <text evidence="11">Binds 1 thiamine pyrophosphate per subunit.</text>
</comment>
<dbReference type="InterPro" id="IPR011766">
    <property type="entry name" value="TPP_enzyme_TPP-bd"/>
</dbReference>
<evidence type="ECO:0000256" key="11">
    <source>
        <dbReference type="RuleBase" id="RU003591"/>
    </source>
</evidence>
<comment type="similarity">
    <text evidence="3 11">Belongs to the TPP enzyme family.</text>
</comment>
<dbReference type="Pfam" id="PF02775">
    <property type="entry name" value="TPP_enzyme_C"/>
    <property type="match status" value="1"/>
</dbReference>
<evidence type="ECO:0000313" key="16">
    <source>
        <dbReference type="Proteomes" id="UP001163739"/>
    </source>
</evidence>
<evidence type="ECO:0000259" key="14">
    <source>
        <dbReference type="Pfam" id="PF02776"/>
    </source>
</evidence>
<dbReference type="GO" id="GO:0003984">
    <property type="term" value="F:acetolactate synthase activity"/>
    <property type="evidence" value="ECO:0007669"/>
    <property type="project" value="UniProtKB-EC"/>
</dbReference>
<dbReference type="Pfam" id="PF02776">
    <property type="entry name" value="TPP_enzyme_N"/>
    <property type="match status" value="1"/>
</dbReference>
<evidence type="ECO:0000256" key="2">
    <source>
        <dbReference type="ARBA" id="ARBA00005025"/>
    </source>
</evidence>
<evidence type="ECO:0000256" key="9">
    <source>
        <dbReference type="ARBA" id="ARBA00023052"/>
    </source>
</evidence>
<dbReference type="InterPro" id="IPR000399">
    <property type="entry name" value="TPP-bd_CS"/>
</dbReference>
<evidence type="ECO:0000256" key="6">
    <source>
        <dbReference type="ARBA" id="ARBA00022679"/>
    </source>
</evidence>
<comment type="pathway">
    <text evidence="2 11">Amino-acid biosynthesis; L-valine biosynthesis; L-valine from pyruvate: step 1/4.</text>
</comment>
<dbReference type="Proteomes" id="UP001163739">
    <property type="component" value="Chromosome"/>
</dbReference>